<dbReference type="Proteomes" id="UP000551758">
    <property type="component" value="Unassembled WGS sequence"/>
</dbReference>
<organism evidence="2 3">
    <name type="scientific">Diceros bicornis minor</name>
    <name type="common">South-central black rhinoceros</name>
    <dbReference type="NCBI Taxonomy" id="77932"/>
    <lineage>
        <taxon>Eukaryota</taxon>
        <taxon>Metazoa</taxon>
        <taxon>Chordata</taxon>
        <taxon>Craniata</taxon>
        <taxon>Vertebrata</taxon>
        <taxon>Euteleostomi</taxon>
        <taxon>Mammalia</taxon>
        <taxon>Eutheria</taxon>
        <taxon>Laurasiatheria</taxon>
        <taxon>Perissodactyla</taxon>
        <taxon>Rhinocerotidae</taxon>
        <taxon>Diceros</taxon>
    </lineage>
</organism>
<gene>
    <name evidence="2" type="ORF">HPG69_012154</name>
</gene>
<feature type="compositionally biased region" description="Low complexity" evidence="1">
    <location>
        <begin position="345"/>
        <end position="360"/>
    </location>
</feature>
<evidence type="ECO:0008006" key="4">
    <source>
        <dbReference type="Google" id="ProtNLM"/>
    </source>
</evidence>
<feature type="region of interest" description="Disordered" evidence="1">
    <location>
        <begin position="41"/>
        <end position="178"/>
    </location>
</feature>
<evidence type="ECO:0000256" key="1">
    <source>
        <dbReference type="SAM" id="MobiDB-lite"/>
    </source>
</evidence>
<dbReference type="AlphaFoldDB" id="A0A7J7ELY0"/>
<sequence>MALGELQEHNELWFTRLYVSALAFQAGPETAMRSVVCTHFHSGKNRGSRSPCARRLPQRRPHARGRDVESSRARAPAWHPDANGHLSPGASPAAASSDIENFWKPDSHRKDPSPPPAPTGSYLSTPKPAPPPLAQRRPSPRPRPAPDQDGGRRGHSGRCVHAGPLPQMPPDWEPAEPRRVVPEAWSRLPAKPPAKTILGPDISGAWESYLKRRIWSPVTIKIAPPERSGSPWASSGPGARSVGRPPSEERPDPYAKETVLRTLSQSKKGNRKFDGPLWFEIPESRSRRRNPELRPSAFKPLIKNGVVPSFVPRPGPLDRSLRSWSHSSCEEQTDPGPDVQRSLSAAHPPAGTAPAQATAPLLESWEKTQHSWGPGPPPVHNSTASRVSFAPEEPQPADPFDS</sequence>
<comment type="caution">
    <text evidence="2">The sequence shown here is derived from an EMBL/GenBank/DDBJ whole genome shotgun (WGS) entry which is preliminary data.</text>
</comment>
<reference evidence="2 3" key="1">
    <citation type="journal article" date="2020" name="Mol. Biol. Evol.">
        <title>Interspecific Gene Flow and the Evolution of Specialization in Black and White Rhinoceros.</title>
        <authorList>
            <person name="Moodley Y."/>
            <person name="Westbury M.V."/>
            <person name="Russo I.M."/>
            <person name="Gopalakrishnan S."/>
            <person name="Rakotoarivelo A."/>
            <person name="Olsen R.A."/>
            <person name="Prost S."/>
            <person name="Tunstall T."/>
            <person name="Ryder O.A."/>
            <person name="Dalen L."/>
            <person name="Bruford M.W."/>
        </authorList>
    </citation>
    <scope>NUCLEOTIDE SEQUENCE [LARGE SCALE GENOMIC DNA]</scope>
    <source>
        <strain evidence="2">SBR-YM</strain>
        <tissue evidence="2">Skin</tissue>
    </source>
</reference>
<accession>A0A7J7ELY0</accession>
<feature type="compositionally biased region" description="Basic and acidic residues" evidence="1">
    <location>
        <begin position="246"/>
        <end position="259"/>
    </location>
</feature>
<proteinExistence type="predicted"/>
<feature type="compositionally biased region" description="Low complexity" evidence="1">
    <location>
        <begin position="87"/>
        <end position="97"/>
    </location>
</feature>
<dbReference type="Pfam" id="PF15229">
    <property type="entry name" value="POM121"/>
    <property type="match status" value="1"/>
</dbReference>
<feature type="region of interest" description="Disordered" evidence="1">
    <location>
        <begin position="222"/>
        <end position="402"/>
    </location>
</feature>
<evidence type="ECO:0000313" key="3">
    <source>
        <dbReference type="Proteomes" id="UP000551758"/>
    </source>
</evidence>
<feature type="compositionally biased region" description="Basic and acidic residues" evidence="1">
    <location>
        <begin position="282"/>
        <end position="292"/>
    </location>
</feature>
<feature type="compositionally biased region" description="Low complexity" evidence="1">
    <location>
        <begin position="227"/>
        <end position="241"/>
    </location>
</feature>
<protein>
    <recommendedName>
        <fullName evidence="4">POM121-like protein 12</fullName>
    </recommendedName>
</protein>
<feature type="compositionally biased region" description="Basic and acidic residues" evidence="1">
    <location>
        <begin position="101"/>
        <end position="112"/>
    </location>
</feature>
<feature type="compositionally biased region" description="Pro residues" evidence="1">
    <location>
        <begin position="393"/>
        <end position="402"/>
    </location>
</feature>
<dbReference type="EMBL" id="JACDTQ010002674">
    <property type="protein sequence ID" value="KAF5916795.1"/>
    <property type="molecule type" value="Genomic_DNA"/>
</dbReference>
<name>A0A7J7ELY0_DICBM</name>
<keyword evidence="3" id="KW-1185">Reference proteome</keyword>
<evidence type="ECO:0000313" key="2">
    <source>
        <dbReference type="EMBL" id="KAF5916795.1"/>
    </source>
</evidence>